<dbReference type="GO" id="GO:0043190">
    <property type="term" value="C:ATP-binding cassette (ABC) transporter complex"/>
    <property type="evidence" value="ECO:0007669"/>
    <property type="project" value="InterPro"/>
</dbReference>
<dbReference type="InterPro" id="IPR013525">
    <property type="entry name" value="ABC2_TM"/>
</dbReference>
<keyword evidence="6" id="KW-0813">Transport</keyword>
<reference evidence="8 9" key="1">
    <citation type="submission" date="2018-10" db="EMBL/GenBank/DDBJ databases">
        <title>Genomic Encyclopedia of Archaeal and Bacterial Type Strains, Phase II (KMG-II): from individual species to whole genera.</title>
        <authorList>
            <person name="Goeker M."/>
        </authorList>
    </citation>
    <scope>NUCLEOTIDE SEQUENCE [LARGE SCALE GENOMIC DNA]</scope>
    <source>
        <strain evidence="8 9">DSM 43383</strain>
    </source>
</reference>
<keyword evidence="9" id="KW-1185">Reference proteome</keyword>
<dbReference type="PROSITE" id="PS51012">
    <property type="entry name" value="ABC_TM2"/>
    <property type="match status" value="1"/>
</dbReference>
<comment type="subcellular location">
    <subcellularLocation>
        <location evidence="6">Cell membrane</location>
        <topology evidence="6">Multi-pass membrane protein</topology>
    </subcellularLocation>
    <subcellularLocation>
        <location evidence="1">Membrane</location>
        <topology evidence="1">Multi-pass membrane protein</topology>
    </subcellularLocation>
</comment>
<sequence length="290" mass="30712">MTAPAPALAPAGRGPSRAARVRWALTDGLTLVERELGRLRREPGELLTALIFPAILVVLFGYVFGSAIAVPGGGNYREYLMPGLFAMVTFTSTMAVTLRVATDASRGVMDRFRAMPMARSAVPFGQTGAEALNGVLGLAIMAATGLLVGWRAHGGIVPTAQAFLLLLLTRYALSWVGCHIGLMVKNERTADQLVPLVFPITMLSNAFVPTDGMPTVLRVIAEWNPVSALTAACRDLFDNPGAPATGPAAGPGAETAWPLAHPVAATLGWTALLLVIFVPLSVRTYRRRGR</sequence>
<comment type="caution">
    <text evidence="8">The sequence shown here is derived from an EMBL/GenBank/DDBJ whole genome shotgun (WGS) entry which is preliminary data.</text>
</comment>
<proteinExistence type="inferred from homology"/>
<dbReference type="RefSeq" id="WP_121435977.1">
    <property type="nucleotide sequence ID" value="NZ_RBWU01000004.1"/>
</dbReference>
<dbReference type="AlphaFoldDB" id="A0A495QM37"/>
<feature type="transmembrane region" description="Helical" evidence="6">
    <location>
        <begin position="122"/>
        <end position="150"/>
    </location>
</feature>
<keyword evidence="4 6" id="KW-0472">Membrane</keyword>
<dbReference type="InterPro" id="IPR047817">
    <property type="entry name" value="ABC2_TM_bact-type"/>
</dbReference>
<dbReference type="PIRSF" id="PIRSF006648">
    <property type="entry name" value="DrrB"/>
    <property type="match status" value="1"/>
</dbReference>
<feature type="transmembrane region" description="Helical" evidence="6">
    <location>
        <begin position="259"/>
        <end position="282"/>
    </location>
</feature>
<keyword evidence="3 6" id="KW-1133">Transmembrane helix</keyword>
<dbReference type="OrthoDB" id="8988363at2"/>
<organism evidence="8 9">
    <name type="scientific">Actinomadura pelletieri DSM 43383</name>
    <dbReference type="NCBI Taxonomy" id="1120940"/>
    <lineage>
        <taxon>Bacteria</taxon>
        <taxon>Bacillati</taxon>
        <taxon>Actinomycetota</taxon>
        <taxon>Actinomycetes</taxon>
        <taxon>Streptosporangiales</taxon>
        <taxon>Thermomonosporaceae</taxon>
        <taxon>Actinomadura</taxon>
    </lineage>
</organism>
<evidence type="ECO:0000256" key="3">
    <source>
        <dbReference type="ARBA" id="ARBA00022989"/>
    </source>
</evidence>
<evidence type="ECO:0000256" key="4">
    <source>
        <dbReference type="ARBA" id="ARBA00023136"/>
    </source>
</evidence>
<keyword evidence="2 6" id="KW-0812">Transmembrane</keyword>
<dbReference type="EMBL" id="RBWU01000004">
    <property type="protein sequence ID" value="RKS73491.1"/>
    <property type="molecule type" value="Genomic_DNA"/>
</dbReference>
<feature type="domain" description="ABC transmembrane type-2" evidence="7">
    <location>
        <begin position="44"/>
        <end position="288"/>
    </location>
</feature>
<evidence type="ECO:0000256" key="1">
    <source>
        <dbReference type="ARBA" id="ARBA00004141"/>
    </source>
</evidence>
<evidence type="ECO:0000256" key="2">
    <source>
        <dbReference type="ARBA" id="ARBA00022692"/>
    </source>
</evidence>
<keyword evidence="5" id="KW-0046">Antibiotic resistance</keyword>
<gene>
    <name evidence="8" type="ORF">BZB76_4184</name>
</gene>
<protein>
    <recommendedName>
        <fullName evidence="6">Transport permease protein</fullName>
    </recommendedName>
</protein>
<evidence type="ECO:0000256" key="6">
    <source>
        <dbReference type="RuleBase" id="RU361157"/>
    </source>
</evidence>
<evidence type="ECO:0000256" key="5">
    <source>
        <dbReference type="ARBA" id="ARBA00023251"/>
    </source>
</evidence>
<comment type="similarity">
    <text evidence="6">Belongs to the ABC-2 integral membrane protein family.</text>
</comment>
<accession>A0A495QM37</accession>
<evidence type="ECO:0000259" key="7">
    <source>
        <dbReference type="PROSITE" id="PS51012"/>
    </source>
</evidence>
<dbReference type="PANTHER" id="PTHR43229">
    <property type="entry name" value="NODULATION PROTEIN J"/>
    <property type="match status" value="1"/>
</dbReference>
<feature type="transmembrane region" description="Helical" evidence="6">
    <location>
        <begin position="189"/>
        <end position="208"/>
    </location>
</feature>
<keyword evidence="6" id="KW-1003">Cell membrane</keyword>
<dbReference type="Pfam" id="PF01061">
    <property type="entry name" value="ABC2_membrane"/>
    <property type="match status" value="1"/>
</dbReference>
<evidence type="ECO:0000313" key="9">
    <source>
        <dbReference type="Proteomes" id="UP000274601"/>
    </source>
</evidence>
<dbReference type="GO" id="GO:0140359">
    <property type="term" value="F:ABC-type transporter activity"/>
    <property type="evidence" value="ECO:0007669"/>
    <property type="project" value="InterPro"/>
</dbReference>
<dbReference type="PANTHER" id="PTHR43229:SF2">
    <property type="entry name" value="NODULATION PROTEIN J"/>
    <property type="match status" value="1"/>
</dbReference>
<dbReference type="GO" id="GO:0046677">
    <property type="term" value="P:response to antibiotic"/>
    <property type="evidence" value="ECO:0007669"/>
    <property type="project" value="UniProtKB-KW"/>
</dbReference>
<evidence type="ECO:0000313" key="8">
    <source>
        <dbReference type="EMBL" id="RKS73491.1"/>
    </source>
</evidence>
<feature type="transmembrane region" description="Helical" evidence="6">
    <location>
        <begin position="162"/>
        <end position="182"/>
    </location>
</feature>
<dbReference type="InterPro" id="IPR051784">
    <property type="entry name" value="Nod_factor_ABC_transporter"/>
</dbReference>
<feature type="transmembrane region" description="Helical" evidence="6">
    <location>
        <begin position="80"/>
        <end position="101"/>
    </location>
</feature>
<dbReference type="Proteomes" id="UP000274601">
    <property type="component" value="Unassembled WGS sequence"/>
</dbReference>
<dbReference type="InterPro" id="IPR000412">
    <property type="entry name" value="ABC_2_transport"/>
</dbReference>
<name>A0A495QM37_9ACTN</name>
<feature type="transmembrane region" description="Helical" evidence="6">
    <location>
        <begin position="46"/>
        <end position="68"/>
    </location>
</feature>